<proteinExistence type="predicted"/>
<reference evidence="3" key="1">
    <citation type="submission" date="2025-08" db="UniProtKB">
        <authorList>
            <consortium name="RefSeq"/>
        </authorList>
    </citation>
    <scope>IDENTIFICATION</scope>
</reference>
<dbReference type="KEGG" id="pbar:105422274"/>
<organism evidence="2 3">
    <name type="scientific">Pogonomyrmex barbatus</name>
    <name type="common">red harvester ant</name>
    <dbReference type="NCBI Taxonomy" id="144034"/>
    <lineage>
        <taxon>Eukaryota</taxon>
        <taxon>Metazoa</taxon>
        <taxon>Ecdysozoa</taxon>
        <taxon>Arthropoda</taxon>
        <taxon>Hexapoda</taxon>
        <taxon>Insecta</taxon>
        <taxon>Pterygota</taxon>
        <taxon>Neoptera</taxon>
        <taxon>Endopterygota</taxon>
        <taxon>Hymenoptera</taxon>
        <taxon>Apocrita</taxon>
        <taxon>Aculeata</taxon>
        <taxon>Formicoidea</taxon>
        <taxon>Formicidae</taxon>
        <taxon>Myrmicinae</taxon>
        <taxon>Pogonomyrmex</taxon>
    </lineage>
</organism>
<dbReference type="Pfam" id="PF06757">
    <property type="entry name" value="Ins_allergen_rp"/>
    <property type="match status" value="3"/>
</dbReference>
<protein>
    <submittedName>
        <fullName evidence="3">Uncharacterized protein LOC105422274</fullName>
    </submittedName>
</protein>
<feature type="signal peptide" evidence="1">
    <location>
        <begin position="1"/>
        <end position="16"/>
    </location>
</feature>
<dbReference type="InterPro" id="IPR010629">
    <property type="entry name" value="Ins_allergen"/>
</dbReference>
<gene>
    <name evidence="3" type="primary">LOC105422274</name>
</gene>
<dbReference type="PANTHER" id="PTHR21163:SF1">
    <property type="entry name" value="PROTEIN G12"/>
    <property type="match status" value="1"/>
</dbReference>
<keyword evidence="2" id="KW-1185">Reference proteome</keyword>
<dbReference type="OrthoDB" id="7882129at2759"/>
<dbReference type="AlphaFoldDB" id="A0A6I9VMV5"/>
<keyword evidence="1" id="KW-0732">Signal</keyword>
<accession>A0A6I9VMV5</accession>
<sequence length="657" mass="75999">MKFALALLAFVAMSSAWTIPNIGHGKLAKELQDFLDILPQQEIASIIDQYAAQDSEFKAMIQYFKADDVKQLVKNVEEMPEFIELTEYMYNAGIDVHKLQEIVHNWLGLAQATFDVNKQITGGLRGCVDDLKAAIRPYKNQLDNLYNQKMQSSEVFKNFMTQLRSQNFKTLVEKVHAQPKFQELLKHAETTAKIDLNLVREILKTILGFDFPSYTIYEYINLVYKYSIVIHNYQYVSTLATMKFLLGLFAVLAIIGLGQAHQFPDFGEGPLHEDFQDLLDLVPVEKIIDVVVDYIMHDDELLELFQDLQDNPNIIEDLLVDVQAIPELIKLLNYLQKEGIHIYPPKILINRIHNIKEQVSSSYDSPANKRTGGLAGFFKDINKHIDYEAFLSVYVDKLKTSTAFVKFINQLKSDNFQQLINKICKIKSVEYILKRLDARFVNLKFASDVMYLLFGINIPSLPSKTLMEEFLDFALLIPVEKYLDIVIKYINEDEKVQNALLFMFTDEFHKMLRSFEALKEHQALVIYLEKIGIPVIEYIQYWHHAIGMEGYVPPKIDLRLYIKTQKVGDGMIEMIKDLYNVLPLDKIDDLYKEKMKISRTFVTFITKITSKEMIKILNDLIAHTTYKEFITKSKAKGLYLEELGAISVRMIGLKSKY</sequence>
<dbReference type="Proteomes" id="UP000504615">
    <property type="component" value="Unplaced"/>
</dbReference>
<dbReference type="RefSeq" id="XP_011629885.1">
    <property type="nucleotide sequence ID" value="XM_011631583.1"/>
</dbReference>
<name>A0A6I9VMV5_9HYME</name>
<dbReference type="GeneID" id="105422274"/>
<feature type="chain" id="PRO_5026712284" evidence="1">
    <location>
        <begin position="17"/>
        <end position="657"/>
    </location>
</feature>
<dbReference type="PANTHER" id="PTHR21163">
    <property type="entry name" value="PROTEIN G12"/>
    <property type="match status" value="1"/>
</dbReference>
<evidence type="ECO:0000256" key="1">
    <source>
        <dbReference type="SAM" id="SignalP"/>
    </source>
</evidence>
<evidence type="ECO:0000313" key="2">
    <source>
        <dbReference type="Proteomes" id="UP000504615"/>
    </source>
</evidence>
<evidence type="ECO:0000313" key="3">
    <source>
        <dbReference type="RefSeq" id="XP_011629885.1"/>
    </source>
</evidence>